<dbReference type="AlphaFoldDB" id="A0A1V9ZTI3"/>
<name>A0A1V9ZTI3_ACHHY</name>
<dbReference type="Proteomes" id="UP000243579">
    <property type="component" value="Unassembled WGS sequence"/>
</dbReference>
<dbReference type="Pfam" id="PF00170">
    <property type="entry name" value="bZIP_1"/>
    <property type="match status" value="1"/>
</dbReference>
<evidence type="ECO:0000256" key="1">
    <source>
        <dbReference type="SAM" id="MobiDB-lite"/>
    </source>
</evidence>
<comment type="caution">
    <text evidence="3">The sequence shown here is derived from an EMBL/GenBank/DDBJ whole genome shotgun (WGS) entry which is preliminary data.</text>
</comment>
<dbReference type="CDD" id="cd14686">
    <property type="entry name" value="bZIP"/>
    <property type="match status" value="1"/>
</dbReference>
<reference evidence="3 4" key="1">
    <citation type="journal article" date="2014" name="Genome Biol. Evol.">
        <title>The secreted proteins of Achlya hypogyna and Thraustotheca clavata identify the ancestral oomycete secretome and reveal gene acquisitions by horizontal gene transfer.</title>
        <authorList>
            <person name="Misner I."/>
            <person name="Blouin N."/>
            <person name="Leonard G."/>
            <person name="Richards T.A."/>
            <person name="Lane C.E."/>
        </authorList>
    </citation>
    <scope>NUCLEOTIDE SEQUENCE [LARGE SCALE GENOMIC DNA]</scope>
    <source>
        <strain evidence="3 4">ATCC 48635</strain>
    </source>
</reference>
<dbReference type="GO" id="GO:0003700">
    <property type="term" value="F:DNA-binding transcription factor activity"/>
    <property type="evidence" value="ECO:0007669"/>
    <property type="project" value="InterPro"/>
</dbReference>
<feature type="domain" description="BZIP" evidence="2">
    <location>
        <begin position="96"/>
        <end position="145"/>
    </location>
</feature>
<sequence>MTTPSTPGRGPEWSFFGPPMYPDSPGAPPSLKRPKMIPLVDCAFCRDRVPARSNSLRRHLRECSSVSDEARQFCVKQQTPVTTQSLDGPKVPLERSFKATQRRLKNRLACRENRKKKKELRESLKGEVAALCANNATLHGEINALLGFDEPAAALEVAPIPEKVEGPAGDAAELRHKAANFFARYKPGGAVPRHDTPEGCFYSAQTCSVVGDPSSFSAQLTTPGSLEAIWDMKSLLITDISVVEPELPLELPSGDMQVLLVERGHIRHVRLLQRLFNAPTVARIEAAGGGADVLGEFTWRIVCRCDTARAVGMRLFLHRYRSLGRQ</sequence>
<dbReference type="OrthoDB" id="59883at2759"/>
<gene>
    <name evidence="3" type="ORF">ACHHYP_01343</name>
</gene>
<dbReference type="InterPro" id="IPR046347">
    <property type="entry name" value="bZIP_sf"/>
</dbReference>
<dbReference type="PROSITE" id="PS50217">
    <property type="entry name" value="BZIP"/>
    <property type="match status" value="1"/>
</dbReference>
<dbReference type="SUPFAM" id="SSF57959">
    <property type="entry name" value="Leucine zipper domain"/>
    <property type="match status" value="1"/>
</dbReference>
<evidence type="ECO:0000259" key="2">
    <source>
        <dbReference type="PROSITE" id="PS50217"/>
    </source>
</evidence>
<keyword evidence="4" id="KW-1185">Reference proteome</keyword>
<feature type="compositionally biased region" description="Pro residues" evidence="1">
    <location>
        <begin position="19"/>
        <end position="28"/>
    </location>
</feature>
<evidence type="ECO:0000313" key="3">
    <source>
        <dbReference type="EMBL" id="OQS01325.1"/>
    </source>
</evidence>
<feature type="region of interest" description="Disordered" evidence="1">
    <location>
        <begin position="1"/>
        <end position="29"/>
    </location>
</feature>
<accession>A0A1V9ZTI3</accession>
<protein>
    <recommendedName>
        <fullName evidence="2">BZIP domain-containing protein</fullName>
    </recommendedName>
</protein>
<dbReference type="InterPro" id="IPR004827">
    <property type="entry name" value="bZIP"/>
</dbReference>
<evidence type="ECO:0000313" key="4">
    <source>
        <dbReference type="Proteomes" id="UP000243579"/>
    </source>
</evidence>
<organism evidence="3 4">
    <name type="scientific">Achlya hypogyna</name>
    <name type="common">Oomycete</name>
    <name type="synonym">Protoachlya hypogyna</name>
    <dbReference type="NCBI Taxonomy" id="1202772"/>
    <lineage>
        <taxon>Eukaryota</taxon>
        <taxon>Sar</taxon>
        <taxon>Stramenopiles</taxon>
        <taxon>Oomycota</taxon>
        <taxon>Saprolegniomycetes</taxon>
        <taxon>Saprolegniales</taxon>
        <taxon>Achlyaceae</taxon>
        <taxon>Achlya</taxon>
    </lineage>
</organism>
<proteinExistence type="predicted"/>
<dbReference type="EMBL" id="JNBR01000010">
    <property type="protein sequence ID" value="OQS01325.1"/>
    <property type="molecule type" value="Genomic_DNA"/>
</dbReference>
<dbReference type="Gene3D" id="1.20.5.170">
    <property type="match status" value="1"/>
</dbReference>